<reference evidence="1 2" key="1">
    <citation type="journal article" date="2012" name="Int. J. Syst. Evol. Microbiol.">
        <title>Vibrio caribbeanicus sp. nov., isolated from the marine sponge Scleritoderma cyanea.</title>
        <authorList>
            <person name="Hoffmann M."/>
            <person name="Monday S.R."/>
            <person name="Allard M.W."/>
            <person name="Strain E.A."/>
            <person name="Whittaker P."/>
            <person name="Naum M."/>
            <person name="McCarthy P.J."/>
            <person name="Lopez J.V."/>
            <person name="Fischer M."/>
            <person name="Brown E.W."/>
        </authorList>
    </citation>
    <scope>NUCLEOTIDE SEQUENCE [LARGE SCALE GENOMIC DNA]</scope>
    <source>
        <strain evidence="1 2">ATCC 700023</strain>
    </source>
</reference>
<evidence type="ECO:0000313" key="2">
    <source>
        <dbReference type="Proteomes" id="UP000004605"/>
    </source>
</evidence>
<dbReference type="Proteomes" id="UP000004605">
    <property type="component" value="Unassembled WGS sequence"/>
</dbReference>
<protein>
    <recommendedName>
        <fullName evidence="3">TPR-like family protein</fullName>
    </recommendedName>
</protein>
<evidence type="ECO:0008006" key="3">
    <source>
        <dbReference type="Google" id="ProtNLM"/>
    </source>
</evidence>
<organism evidence="1 2">
    <name type="scientific">Vibrio ichthyoenteri ATCC 700023</name>
    <dbReference type="NCBI Taxonomy" id="870968"/>
    <lineage>
        <taxon>Bacteria</taxon>
        <taxon>Pseudomonadati</taxon>
        <taxon>Pseudomonadota</taxon>
        <taxon>Gammaproteobacteria</taxon>
        <taxon>Vibrionales</taxon>
        <taxon>Vibrionaceae</taxon>
        <taxon>Vibrio</taxon>
    </lineage>
</organism>
<comment type="caution">
    <text evidence="1">The sequence shown here is derived from an EMBL/GenBank/DDBJ whole genome shotgun (WGS) entry which is preliminary data.</text>
</comment>
<dbReference type="InterPro" id="IPR019734">
    <property type="entry name" value="TPR_rpt"/>
</dbReference>
<gene>
    <name evidence="1" type="ORF">VII00023_18039</name>
</gene>
<dbReference type="InterPro" id="IPR011990">
    <property type="entry name" value="TPR-like_helical_dom_sf"/>
</dbReference>
<dbReference type="OrthoDB" id="5903759at2"/>
<evidence type="ECO:0000313" key="1">
    <source>
        <dbReference type="EMBL" id="EGU48452.1"/>
    </source>
</evidence>
<keyword evidence="2" id="KW-1185">Reference proteome</keyword>
<dbReference type="SUPFAM" id="SSF48452">
    <property type="entry name" value="TPR-like"/>
    <property type="match status" value="1"/>
</dbReference>
<dbReference type="EMBL" id="AFWF01000011">
    <property type="protein sequence ID" value="EGU48452.1"/>
    <property type="molecule type" value="Genomic_DNA"/>
</dbReference>
<name>F9RX23_9VIBR</name>
<dbReference type="AlphaFoldDB" id="F9RX23"/>
<dbReference type="Gene3D" id="1.25.40.10">
    <property type="entry name" value="Tetratricopeptide repeat domain"/>
    <property type="match status" value="2"/>
</dbReference>
<dbReference type="RefSeq" id="WP_006710427.1">
    <property type="nucleotide sequence ID" value="NZ_AFWF01000011.1"/>
</dbReference>
<proteinExistence type="predicted"/>
<sequence>MDKSQHLLEIELEQLKSRIESEPEQVLLTAEQCATRANQILFPQGVIQSLVIISRCYWALMDYRKGLKSIREAYTKLSQVDNDDDLPEILHLHALHFWGQAKYYSAQQYWIQSLEQSALVDQVEIQIESLIGLGNVWRVLGEYQLALSTHELAVTAANNLRIYWLEGKARILLAWDNYLIGNYIDMLSILDSAEEALQHHHDRTWHAEIWDFRGLALLGLERLEDAERATKKAQKLVEQNNLTWMKAHAYISQARLELMRKEPSEASQLLLAAEKTANSFDNGELLSQIYFQQSRVAEEVGDFITALQAFKKYRTHATDMLREQTVREGSDKARASKRLLEQRAKKLIKRIRAQHEYDPDKHMSQMVSETIWWEQMMLFKTELKRSNHVVIIIHHPNSKCLDICAELAHSFCNHQDLLSRLSSEKLGLLLAEKGEEANRIFQVLTQMFAMYPWKRRGIKQIQPKLAYHDILTFPFTLEQLEQLEQEPVVTEL</sequence>
<accession>F9RX23</accession>
<dbReference type="SMART" id="SM00028">
    <property type="entry name" value="TPR"/>
    <property type="match status" value="3"/>
</dbReference>